<feature type="domain" description="Putative sensor" evidence="12">
    <location>
        <begin position="42"/>
        <end position="223"/>
    </location>
</feature>
<dbReference type="EMBL" id="JAEACQ010000122">
    <property type="protein sequence ID" value="MBL7625883.1"/>
    <property type="molecule type" value="Genomic_DNA"/>
</dbReference>
<dbReference type="RefSeq" id="WP_203006950.1">
    <property type="nucleotide sequence ID" value="NZ_JADWYU010000097.1"/>
</dbReference>
<keyword evidence="14" id="KW-1185">Reference proteome</keyword>
<dbReference type="InterPro" id="IPR011712">
    <property type="entry name" value="Sig_transdc_His_kin_sub3_dim/P"/>
</dbReference>
<evidence type="ECO:0000256" key="7">
    <source>
        <dbReference type="ARBA" id="ARBA00022840"/>
    </source>
</evidence>
<evidence type="ECO:0000256" key="9">
    <source>
        <dbReference type="SAM" id="Phobius"/>
    </source>
</evidence>
<protein>
    <recommendedName>
        <fullName evidence="2">histidine kinase</fullName>
        <ecNumber evidence="2">2.7.13.3</ecNumber>
    </recommendedName>
</protein>
<dbReference type="GO" id="GO:0046983">
    <property type="term" value="F:protein dimerization activity"/>
    <property type="evidence" value="ECO:0007669"/>
    <property type="project" value="InterPro"/>
</dbReference>
<feature type="transmembrane region" description="Helical" evidence="9">
    <location>
        <begin position="61"/>
        <end position="80"/>
    </location>
</feature>
<keyword evidence="7" id="KW-0067">ATP-binding</keyword>
<dbReference type="Gene3D" id="1.20.5.1930">
    <property type="match status" value="1"/>
</dbReference>
<feature type="domain" description="Histidine kinase/HSP90-like ATPase" evidence="10">
    <location>
        <begin position="361"/>
        <end position="440"/>
    </location>
</feature>
<keyword evidence="9" id="KW-0812">Transmembrane</keyword>
<dbReference type="InterPro" id="IPR003594">
    <property type="entry name" value="HATPase_dom"/>
</dbReference>
<dbReference type="PANTHER" id="PTHR24421">
    <property type="entry name" value="NITRATE/NITRITE SENSOR PROTEIN NARX-RELATED"/>
    <property type="match status" value="1"/>
</dbReference>
<dbReference type="Pfam" id="PF13796">
    <property type="entry name" value="Sensor"/>
    <property type="match status" value="1"/>
</dbReference>
<dbReference type="PANTHER" id="PTHR24421:SF10">
    <property type="entry name" value="NITRATE_NITRITE SENSOR PROTEIN NARQ"/>
    <property type="match status" value="1"/>
</dbReference>
<dbReference type="AlphaFoldDB" id="A0A937RGD5"/>
<dbReference type="GO" id="GO:0005524">
    <property type="term" value="F:ATP binding"/>
    <property type="evidence" value="ECO:0007669"/>
    <property type="project" value="UniProtKB-KW"/>
</dbReference>
<evidence type="ECO:0000256" key="8">
    <source>
        <dbReference type="ARBA" id="ARBA00023012"/>
    </source>
</evidence>
<keyword evidence="6 13" id="KW-0418">Kinase</keyword>
<comment type="catalytic activity">
    <reaction evidence="1">
        <text>ATP + protein L-histidine = ADP + protein N-phospho-L-histidine.</text>
        <dbReference type="EC" id="2.7.13.3"/>
    </reaction>
</comment>
<evidence type="ECO:0000256" key="1">
    <source>
        <dbReference type="ARBA" id="ARBA00000085"/>
    </source>
</evidence>
<dbReference type="Gene3D" id="3.30.565.10">
    <property type="entry name" value="Histidine kinase-like ATPase, C-terminal domain"/>
    <property type="match status" value="1"/>
</dbReference>
<evidence type="ECO:0000259" key="12">
    <source>
        <dbReference type="Pfam" id="PF13796"/>
    </source>
</evidence>
<evidence type="ECO:0000256" key="2">
    <source>
        <dbReference type="ARBA" id="ARBA00012438"/>
    </source>
</evidence>
<dbReference type="Proteomes" id="UP000604475">
    <property type="component" value="Unassembled WGS sequence"/>
</dbReference>
<feature type="transmembrane region" description="Helical" evidence="9">
    <location>
        <begin position="137"/>
        <end position="170"/>
    </location>
</feature>
<dbReference type="EC" id="2.7.13.3" evidence="2"/>
<feature type="transmembrane region" description="Helical" evidence="9">
    <location>
        <begin position="190"/>
        <end position="212"/>
    </location>
</feature>
<gene>
    <name evidence="13" type="ORF">I7412_01545</name>
</gene>
<sequence length="442" mass="46464">MTSLAPGGLALKARAARALWAGLRATYSRRSWLATVFAAQTTVLGTVSFATVFAFAVGGGASLFFIPVSLPLLWVGLTLARRYAQFESWRFAAFLGDELRLRPVPVPGHLGSGRLGRAWARMWARLRSGGSWLEGVYALFVLPLVGWIGGWIVATLWGGGLAFVLFPAYAPALGRADRLVGLDLGYGGSVATHAVVGVAALLAAPWVARGLAALQLATARKLLSPSPTAALTQRVAALETSRAGMVTAAAAERRRIERDLHDGAQQRLVGVAMTLGRAQERFADDPGGARDLVAEAHAETKRALVELRDLARGLHPAVLTDRGLDAALAGLAARCPVPVTLQVEVTPRPTAEVEAVAYFFVAEALTNVARHADATAARIVARRSGDRLEVEVSDDGRGGAAEDTGSGLTGLRDRALAVDGAFSVRSAPGTGTTLRMDLPCQN</sequence>
<evidence type="ECO:0000256" key="4">
    <source>
        <dbReference type="ARBA" id="ARBA00022679"/>
    </source>
</evidence>
<accession>A0A937RGD5</accession>
<keyword evidence="5" id="KW-0547">Nucleotide-binding</keyword>
<comment type="caution">
    <text evidence="13">The sequence shown here is derived from an EMBL/GenBank/DDBJ whole genome shotgun (WGS) entry which is preliminary data.</text>
</comment>
<evidence type="ECO:0000313" key="14">
    <source>
        <dbReference type="Proteomes" id="UP000604475"/>
    </source>
</evidence>
<dbReference type="GO" id="GO:0000155">
    <property type="term" value="F:phosphorelay sensor kinase activity"/>
    <property type="evidence" value="ECO:0007669"/>
    <property type="project" value="InterPro"/>
</dbReference>
<evidence type="ECO:0000259" key="11">
    <source>
        <dbReference type="Pfam" id="PF07730"/>
    </source>
</evidence>
<name>A0A937RGD5_9ACTN</name>
<proteinExistence type="predicted"/>
<dbReference type="CDD" id="cd16917">
    <property type="entry name" value="HATPase_UhpB-NarQ-NarX-like"/>
    <property type="match status" value="1"/>
</dbReference>
<dbReference type="Pfam" id="PF02518">
    <property type="entry name" value="HATPase_c"/>
    <property type="match status" value="1"/>
</dbReference>
<keyword evidence="9" id="KW-1133">Transmembrane helix</keyword>
<evidence type="ECO:0000256" key="3">
    <source>
        <dbReference type="ARBA" id="ARBA00022553"/>
    </source>
</evidence>
<keyword evidence="9" id="KW-0472">Membrane</keyword>
<dbReference type="InterPro" id="IPR050482">
    <property type="entry name" value="Sensor_HK_TwoCompSys"/>
</dbReference>
<keyword evidence="4" id="KW-0808">Transferase</keyword>
<evidence type="ECO:0000313" key="13">
    <source>
        <dbReference type="EMBL" id="MBL7625883.1"/>
    </source>
</evidence>
<feature type="domain" description="Signal transduction histidine kinase subgroup 3 dimerisation and phosphoacceptor" evidence="11">
    <location>
        <begin position="252"/>
        <end position="319"/>
    </location>
</feature>
<keyword evidence="8" id="KW-0902">Two-component regulatory system</keyword>
<feature type="transmembrane region" description="Helical" evidence="9">
    <location>
        <begin position="32"/>
        <end position="55"/>
    </location>
</feature>
<dbReference type="Pfam" id="PF07730">
    <property type="entry name" value="HisKA_3"/>
    <property type="match status" value="1"/>
</dbReference>
<evidence type="ECO:0000256" key="5">
    <source>
        <dbReference type="ARBA" id="ARBA00022741"/>
    </source>
</evidence>
<dbReference type="InterPro" id="IPR025828">
    <property type="entry name" value="Put_sensor_dom"/>
</dbReference>
<dbReference type="SUPFAM" id="SSF55874">
    <property type="entry name" value="ATPase domain of HSP90 chaperone/DNA topoisomerase II/histidine kinase"/>
    <property type="match status" value="1"/>
</dbReference>
<reference evidence="13" key="1">
    <citation type="submission" date="2020-12" db="EMBL/GenBank/DDBJ databases">
        <title>Genomic characterization of non-nitrogen-fixing Frankia strains.</title>
        <authorList>
            <person name="Carlos-Shanley C."/>
            <person name="Guerra T."/>
            <person name="Hahn D."/>
        </authorList>
    </citation>
    <scope>NUCLEOTIDE SEQUENCE</scope>
    <source>
        <strain evidence="13">CN6</strain>
    </source>
</reference>
<keyword evidence="3" id="KW-0597">Phosphoprotein</keyword>
<evidence type="ECO:0000259" key="10">
    <source>
        <dbReference type="Pfam" id="PF02518"/>
    </source>
</evidence>
<organism evidence="13 14">
    <name type="scientific">Frankia nepalensis</name>
    <dbReference type="NCBI Taxonomy" id="1836974"/>
    <lineage>
        <taxon>Bacteria</taxon>
        <taxon>Bacillati</taxon>
        <taxon>Actinomycetota</taxon>
        <taxon>Actinomycetes</taxon>
        <taxon>Frankiales</taxon>
        <taxon>Frankiaceae</taxon>
        <taxon>Frankia</taxon>
    </lineage>
</organism>
<evidence type="ECO:0000256" key="6">
    <source>
        <dbReference type="ARBA" id="ARBA00022777"/>
    </source>
</evidence>
<dbReference type="InterPro" id="IPR036890">
    <property type="entry name" value="HATPase_C_sf"/>
</dbReference>
<dbReference type="GO" id="GO:0016020">
    <property type="term" value="C:membrane"/>
    <property type="evidence" value="ECO:0007669"/>
    <property type="project" value="InterPro"/>
</dbReference>